<dbReference type="EMBL" id="CP048209">
    <property type="protein sequence ID" value="QHT60884.1"/>
    <property type="molecule type" value="Genomic_DNA"/>
</dbReference>
<feature type="transmembrane region" description="Helical" evidence="1">
    <location>
        <begin position="324"/>
        <end position="343"/>
    </location>
</feature>
<accession>A0A6C0G0I3</accession>
<dbReference type="RefSeq" id="WP_162357323.1">
    <property type="nucleotide sequence ID" value="NZ_CP048209.1"/>
</dbReference>
<feature type="transmembrane region" description="Helical" evidence="1">
    <location>
        <begin position="393"/>
        <end position="413"/>
    </location>
</feature>
<feature type="transmembrane region" description="Helical" evidence="1">
    <location>
        <begin position="300"/>
        <end position="318"/>
    </location>
</feature>
<organism evidence="2 3">
    <name type="scientific">Paenibacillus lycopersici</name>
    <dbReference type="NCBI Taxonomy" id="2704462"/>
    <lineage>
        <taxon>Bacteria</taxon>
        <taxon>Bacillati</taxon>
        <taxon>Bacillota</taxon>
        <taxon>Bacilli</taxon>
        <taxon>Bacillales</taxon>
        <taxon>Paenibacillaceae</taxon>
        <taxon>Paenibacillus</taxon>
    </lineage>
</organism>
<dbReference type="KEGG" id="plyc:GXP70_13620"/>
<sequence length="420" mass="47956">MKDALGYWRIGTLFRCRLRRFWTEQWKAWRTALDWTVWVYFVLPLLWIGGGTYVDWWHHPPDWLTRLPMVSGERLTLAVVFFGRLRTFAEEADVLFLLPRRRWMSGILTRGMAYTALSLLVMSALVYVLMLPFFVAVHHFPAAQLLVMLAYTWIGAGIGAVSRNLIEARFGGLRKWFVKTATMLMLAAAYLAPLVLLGGTPMDLLAPIIAGAAVLFGLLRAKLRARDTFESDVRQEQLARLASTQLLLRNVIERRPRIKLSRPAVLRRSNRIFKRFSGDTILAEMIVKAFIRRLPLVRMWFFFTLASTAAVALSPAILQPFIAVAFMLLLSTWVISHWRGMIAEPFFRQFRWQDAVLRGSAGRVRFWLVAPAAAFFGLFGGLSAYGPVGMLEIVPGVLIWLLLSKFITSSMLLRMDREGE</sequence>
<keyword evidence="1" id="KW-0472">Membrane</keyword>
<feature type="transmembrane region" description="Helical" evidence="1">
    <location>
        <begin position="142"/>
        <end position="165"/>
    </location>
</feature>
<keyword evidence="1" id="KW-0812">Transmembrane</keyword>
<keyword evidence="3" id="KW-1185">Reference proteome</keyword>
<evidence type="ECO:0000313" key="3">
    <source>
        <dbReference type="Proteomes" id="UP000476064"/>
    </source>
</evidence>
<reference evidence="2 3" key="1">
    <citation type="submission" date="2020-01" db="EMBL/GenBank/DDBJ databases">
        <title>Paenibacillus sp. nov., isolated from tomato rhizosphere.</title>
        <authorList>
            <person name="Weon H.-Y."/>
            <person name="Lee S.A."/>
        </authorList>
    </citation>
    <scope>NUCLEOTIDE SEQUENCE [LARGE SCALE GENOMIC DNA]</scope>
    <source>
        <strain evidence="2 3">12200R-189</strain>
    </source>
</reference>
<feature type="transmembrane region" description="Helical" evidence="1">
    <location>
        <begin position="177"/>
        <end position="198"/>
    </location>
</feature>
<feature type="transmembrane region" description="Helical" evidence="1">
    <location>
        <begin position="204"/>
        <end position="221"/>
    </location>
</feature>
<name>A0A6C0G0I3_9BACL</name>
<feature type="transmembrane region" description="Helical" evidence="1">
    <location>
        <begin position="364"/>
        <end position="387"/>
    </location>
</feature>
<dbReference type="AlphaFoldDB" id="A0A6C0G0I3"/>
<feature type="transmembrane region" description="Helical" evidence="1">
    <location>
        <begin position="111"/>
        <end position="136"/>
    </location>
</feature>
<protein>
    <submittedName>
        <fullName evidence="2">Uncharacterized protein</fullName>
    </submittedName>
</protein>
<evidence type="ECO:0000256" key="1">
    <source>
        <dbReference type="SAM" id="Phobius"/>
    </source>
</evidence>
<evidence type="ECO:0000313" key="2">
    <source>
        <dbReference type="EMBL" id="QHT60884.1"/>
    </source>
</evidence>
<dbReference type="GO" id="GO:0016020">
    <property type="term" value="C:membrane"/>
    <property type="evidence" value="ECO:0007669"/>
    <property type="project" value="InterPro"/>
</dbReference>
<gene>
    <name evidence="2" type="ORF">GXP70_13620</name>
</gene>
<dbReference type="Proteomes" id="UP000476064">
    <property type="component" value="Chromosome"/>
</dbReference>
<feature type="transmembrane region" description="Helical" evidence="1">
    <location>
        <begin position="37"/>
        <end position="57"/>
    </location>
</feature>
<keyword evidence="1" id="KW-1133">Transmembrane helix</keyword>
<dbReference type="Pfam" id="PF05975">
    <property type="entry name" value="EcsB"/>
    <property type="match status" value="1"/>
</dbReference>
<dbReference type="InterPro" id="IPR010288">
    <property type="entry name" value="EcsB_ABC"/>
</dbReference>
<proteinExistence type="predicted"/>